<dbReference type="GO" id="GO:0005737">
    <property type="term" value="C:cytoplasm"/>
    <property type="evidence" value="ECO:0007669"/>
    <property type="project" value="UniProtKB-SubCell"/>
</dbReference>
<keyword evidence="10" id="KW-1185">Reference proteome</keyword>
<dbReference type="GO" id="GO:0008270">
    <property type="term" value="F:zinc ion binding"/>
    <property type="evidence" value="ECO:0007669"/>
    <property type="project" value="UniProtKB-KW"/>
</dbReference>
<dbReference type="Pfam" id="PF20173">
    <property type="entry name" value="ZnF_RZ-type"/>
    <property type="match status" value="1"/>
</dbReference>
<evidence type="ECO:0000256" key="1">
    <source>
        <dbReference type="ARBA" id="ARBA00004496"/>
    </source>
</evidence>
<dbReference type="Gene3D" id="3.40.50.300">
    <property type="entry name" value="P-loop containing nucleotide triphosphate hydrolases"/>
    <property type="match status" value="3"/>
</dbReference>
<evidence type="ECO:0000256" key="2">
    <source>
        <dbReference type="ARBA" id="ARBA00022490"/>
    </source>
</evidence>
<dbReference type="FunFam" id="3.40.50.300:FF:000742">
    <property type="entry name" value="NFX1-type zinc finger-containing protein 1"/>
    <property type="match status" value="1"/>
</dbReference>
<dbReference type="SMART" id="SM00438">
    <property type="entry name" value="ZnF_NFX"/>
    <property type="match status" value="6"/>
</dbReference>
<sequence>MEHKDQSKKGHPYKNYNLVSRYGTQRVDSVNYQNRQEQIGRKHFGFKHLEELSDKEPSDIVFVICNQSNGFVDLFKQNKDPDWLFLLMKITAKICNTEFMVSKRSILAEICWNPVFIDHLKSYVLTTPTEVNINRRLNLEAFFENCLTVCQSITDLFLKTAAERLNSLIICMRMALSDIKNNCLDLKINDIMLLEKIAKILEQFTNLKLNNGTKNDNKNELQNATPPEDFRVLSVYPTPVDLEYQRPFLRPNITKGAYQSVEHYLDVQFRLLREDFIAPLREGIKCYKESNKNRNERRKRINNIRIYRNVQFNEEKVFVQDKLGYLINFNKNKKLKINWDISKRLMYGSLLLFTMNEFNDFFIGIVLGRDKKYLANGQLIVELIDDLQPGMLTSSFTMAESEVYFEPYKCAMQVLQNLNGNNFPMEKYIISTCNKVEKPNYLKSLPVKMFNFNGLEPFNVLNDNEWPAQEQFGLDEMQYKAFKAALTNELTVIQGPPGTGKTFIGLMIIETIIKNLYHFYVKNRLQNPILVVCYTNHALDQFMEGIIKFTTNVVRIGGQTKSDTVKNYTLKNVTKYYRKSSNVFKTIRSATETIKNVEHEITYFKNCKEFISLNAGILELSLLKNGLPIIYQNFFSSSIKYICWLFCDKDYFDFDPIDLIRNIELNTEHCHSEKMLEVNNINDTEDENLHYENDDPDMDFKHQDIVIYSLTLKSVKDICERTINMLKDLKPKRMKRQYNDRYYSKNNDYNQKYQELETYCYRMERIHNYIKEMLTLADYNIKSDFWSTIPADLFKLKMRDRWLLYFHWVDITKNRFDSKIQSLEKNYYNQHKQYSELKEMENIEILRNKHVVAMTTTGASKHRVLLEGLQSPIVVIEEAAEVLEAHIIASLTRHCQHLILIGDHKQLRPSTAVYKLAKEFHLDISLFERMVNSDVPYYALSEQHRMRPEVSSLITPVIYPNLLNHSSVLNRPHIRGVTKDVFFINHTNFETEVEEISSKSNDHEASFLIMFARHLILQDYRPDQVTILTTYSGQMFKLRSLQKQYSNLDGMKIQVVDNYQGEESDIILLSLVRSNESGNVGFLKTENRICVALSRARDGLYIMGNMENLYNSGNLWKEIKQKLVDQDAYGNELTLKCEVHRDTMTKVSKFEDFKPISEGGCTSLCNDLMKCGHYCLSVCHVYDREHKQIIKCQQPCNRVCENNHPCEKQCAESCGECKVPMVKTLPCGHQSTLPCFVDSEKFKCVEKVEVLLETCGHKTIKKCYEKKPKCTTKCTDQLQCGHACVLDCHKDNDPEHEKYTCSKQCSKLNINCSQDHKCRKKCYEKCSNCLIKVDKILECGHLKKSVNCSDDIKNIQCSKHLPCNRKLLCGHKCQQKCYEKCNECKFIITKTHPKCGHTSKIECQINPERNVICLRNCKRTMSCGHKCKDKCENDCDPKKCKELISKEGKLACGHSKMWIYCCDADKEFDGSSQYVLDKCSEPCLKMLLCGDLCSGTCGKCKQGRLHVPCEEICDKINPCNHTCNYPCKEKCPPCGIKCAYSCTHSKCPLPCSAPCVPCQEPCVWKCKHFKCTKVCGDDCDRPPCYAPCQKRLKCKHKCIGFCGETCPPLCRVCDEAEVTNIVFGYEDEPDARYVYLEDCKHTVESKGLEEWINQNSEEVAMKQCPVCKMPILKTLRFKNHVKAVQKDIHEIVTKLSGDRDQLAVDQKKEALKRSVKQLNRSFRNIEQTSSRFKDVKKLWAHPSDLLLRCIHKITLGSEAAVDLDSWTSTARLAESFFTYEKRIQDIADGGAKDVVVDHFVWLLTAVVVHAGRLSRQQTADFNMEMARGARLVGLAEVKTNPDYAKAVAKQASTPQATTSSTAPETKVGDLVMGVEALLMAVGPYRQEADSEVQQLTDQVRAAIQSLVPLSEAERKMIHSAMSVNFHGRGRAQGHWLKCANGHIYCVTECGGPMQQAKCPTCKVVIGGKNHTYVEGTTVATEMDGSRHVAWSAANNMNNFVLN</sequence>
<dbReference type="InterPro" id="IPR047187">
    <property type="entry name" value="SF1_C_Upf1"/>
</dbReference>
<comment type="subcellular location">
    <subcellularLocation>
        <location evidence="1">Cytoplasm</location>
    </subcellularLocation>
</comment>
<dbReference type="PANTHER" id="PTHR10887:SF341">
    <property type="entry name" value="NFX1-TYPE ZINC FINGER-CONTAINING PROTEIN 1"/>
    <property type="match status" value="1"/>
</dbReference>
<organism evidence="9 10">
    <name type="scientific">Macrosiphum euphorbiae</name>
    <name type="common">potato aphid</name>
    <dbReference type="NCBI Taxonomy" id="13131"/>
    <lineage>
        <taxon>Eukaryota</taxon>
        <taxon>Metazoa</taxon>
        <taxon>Ecdysozoa</taxon>
        <taxon>Arthropoda</taxon>
        <taxon>Hexapoda</taxon>
        <taxon>Insecta</taxon>
        <taxon>Pterygota</taxon>
        <taxon>Neoptera</taxon>
        <taxon>Paraneoptera</taxon>
        <taxon>Hemiptera</taxon>
        <taxon>Sternorrhyncha</taxon>
        <taxon>Aphidomorpha</taxon>
        <taxon>Aphidoidea</taxon>
        <taxon>Aphididae</taxon>
        <taxon>Macrosiphini</taxon>
        <taxon>Macrosiphum</taxon>
    </lineage>
</organism>
<keyword evidence="4" id="KW-0677">Repeat</keyword>
<keyword evidence="6" id="KW-0862">Zinc</keyword>
<dbReference type="CDD" id="cd18808">
    <property type="entry name" value="SF1_C_Upf1"/>
    <property type="match status" value="1"/>
</dbReference>
<dbReference type="InterPro" id="IPR057373">
    <property type="entry name" value="ZNFX1"/>
</dbReference>
<dbReference type="PROSITE" id="PS51981">
    <property type="entry name" value="ZF_RZ"/>
    <property type="match status" value="1"/>
</dbReference>
<evidence type="ECO:0000313" key="10">
    <source>
        <dbReference type="Proteomes" id="UP001160148"/>
    </source>
</evidence>
<dbReference type="Pfam" id="PF13087">
    <property type="entry name" value="AAA_12"/>
    <property type="match status" value="1"/>
</dbReference>
<evidence type="ECO:0000256" key="6">
    <source>
        <dbReference type="ARBA" id="ARBA00022833"/>
    </source>
</evidence>
<accession>A0AAV0XDL8</accession>
<dbReference type="PANTHER" id="PTHR10887">
    <property type="entry name" value="DNA2/NAM7 HELICASE FAMILY"/>
    <property type="match status" value="1"/>
</dbReference>
<dbReference type="SUPFAM" id="SSF52540">
    <property type="entry name" value="P-loop containing nucleoside triphosphate hydrolases"/>
    <property type="match status" value="1"/>
</dbReference>
<name>A0AAV0XDL8_9HEMI</name>
<comment type="caution">
    <text evidence="9">The sequence shown here is derived from an EMBL/GenBank/DDBJ whole genome shotgun (WGS) entry which is preliminary data.</text>
</comment>
<reference evidence="9 10" key="1">
    <citation type="submission" date="2023-01" db="EMBL/GenBank/DDBJ databases">
        <authorList>
            <person name="Whitehead M."/>
        </authorList>
    </citation>
    <scope>NUCLEOTIDE SEQUENCE [LARGE SCALE GENOMIC DNA]</scope>
</reference>
<proteinExistence type="predicted"/>
<protein>
    <recommendedName>
        <fullName evidence="8">RZ-type domain-containing protein</fullName>
    </recommendedName>
</protein>
<dbReference type="GO" id="GO:0002376">
    <property type="term" value="P:immune system process"/>
    <property type="evidence" value="ECO:0007669"/>
    <property type="project" value="UniProtKB-KW"/>
</dbReference>
<dbReference type="GO" id="GO:0031380">
    <property type="term" value="C:nuclear RNA-directed RNA polymerase complex"/>
    <property type="evidence" value="ECO:0007669"/>
    <property type="project" value="TreeGrafter"/>
</dbReference>
<keyword evidence="2" id="KW-0963">Cytoplasm</keyword>
<dbReference type="InterPro" id="IPR046439">
    <property type="entry name" value="ZF_RZ_dom"/>
</dbReference>
<keyword evidence="5" id="KW-0863">Zinc-finger</keyword>
<dbReference type="CDD" id="cd17936">
    <property type="entry name" value="EEXXEc_NFX1"/>
    <property type="match status" value="1"/>
</dbReference>
<dbReference type="Proteomes" id="UP001160148">
    <property type="component" value="Unassembled WGS sequence"/>
</dbReference>
<keyword evidence="7" id="KW-0391">Immunity</keyword>
<dbReference type="InterPro" id="IPR000967">
    <property type="entry name" value="Znf_NFX1"/>
</dbReference>
<feature type="domain" description="RZ-type" evidence="8">
    <location>
        <begin position="1909"/>
        <end position="1987"/>
    </location>
</feature>
<dbReference type="InterPro" id="IPR041677">
    <property type="entry name" value="DNA2/NAM7_AAA_11"/>
</dbReference>
<evidence type="ECO:0000256" key="5">
    <source>
        <dbReference type="ARBA" id="ARBA00022771"/>
    </source>
</evidence>
<dbReference type="GO" id="GO:0004386">
    <property type="term" value="F:helicase activity"/>
    <property type="evidence" value="ECO:0007669"/>
    <property type="project" value="InterPro"/>
</dbReference>
<gene>
    <name evidence="9" type="ORF">MEUPH1_LOCUS20352</name>
</gene>
<dbReference type="Pfam" id="PF13086">
    <property type="entry name" value="AAA_11"/>
    <property type="match status" value="1"/>
</dbReference>
<dbReference type="Pfam" id="PF25396">
    <property type="entry name" value="ZNFX1"/>
    <property type="match status" value="1"/>
</dbReference>
<evidence type="ECO:0000256" key="7">
    <source>
        <dbReference type="ARBA" id="ARBA00022859"/>
    </source>
</evidence>
<keyword evidence="3" id="KW-0479">Metal-binding</keyword>
<evidence type="ECO:0000313" key="9">
    <source>
        <dbReference type="EMBL" id="CAI6365666.1"/>
    </source>
</evidence>
<dbReference type="GO" id="GO:0031048">
    <property type="term" value="P:regulatory ncRNA-mediated heterochromatin formation"/>
    <property type="evidence" value="ECO:0007669"/>
    <property type="project" value="TreeGrafter"/>
</dbReference>
<dbReference type="EMBL" id="CARXXK010000004">
    <property type="protein sequence ID" value="CAI6365666.1"/>
    <property type="molecule type" value="Genomic_DNA"/>
</dbReference>
<evidence type="ECO:0000259" key="8">
    <source>
        <dbReference type="PROSITE" id="PS51981"/>
    </source>
</evidence>
<evidence type="ECO:0000256" key="4">
    <source>
        <dbReference type="ARBA" id="ARBA00022737"/>
    </source>
</evidence>
<dbReference type="InterPro" id="IPR041679">
    <property type="entry name" value="DNA2/NAM7-like_C"/>
</dbReference>
<dbReference type="InterPro" id="IPR045055">
    <property type="entry name" value="DNA2/NAM7-like"/>
</dbReference>
<dbReference type="InterPro" id="IPR027417">
    <property type="entry name" value="P-loop_NTPase"/>
</dbReference>
<evidence type="ECO:0000256" key="3">
    <source>
        <dbReference type="ARBA" id="ARBA00022723"/>
    </source>
</evidence>